<reference evidence="16 17" key="1">
    <citation type="submission" date="2017-06" db="EMBL/GenBank/DDBJ databases">
        <title>Draft Genome Sequence of Natranaerobius trueperi halophilic, alkalithermophilic bacteria from soda lakes.</title>
        <authorList>
            <person name="Zhao B."/>
        </authorList>
    </citation>
    <scope>NUCLEOTIDE SEQUENCE [LARGE SCALE GENOMIC DNA]</scope>
    <source>
        <strain evidence="16 17">DSM 18760</strain>
    </source>
</reference>
<dbReference type="InterPro" id="IPR036061">
    <property type="entry name" value="CheW-like_dom_sf"/>
</dbReference>
<dbReference type="Gene3D" id="1.20.120.160">
    <property type="entry name" value="HPT domain"/>
    <property type="match status" value="1"/>
</dbReference>
<evidence type="ECO:0000256" key="10">
    <source>
        <dbReference type="ARBA" id="ARBA00023012"/>
    </source>
</evidence>
<evidence type="ECO:0000256" key="9">
    <source>
        <dbReference type="ARBA" id="ARBA00022840"/>
    </source>
</evidence>
<dbReference type="EC" id="2.7.13.3" evidence="2"/>
<dbReference type="InterPro" id="IPR010808">
    <property type="entry name" value="CheA_P2-bd"/>
</dbReference>
<dbReference type="SUPFAM" id="SSF55052">
    <property type="entry name" value="CheY-binding domain of CheA"/>
    <property type="match status" value="1"/>
</dbReference>
<feature type="region of interest" description="Disordered" evidence="12">
    <location>
        <begin position="268"/>
        <end position="310"/>
    </location>
</feature>
<dbReference type="RefSeq" id="WP_089023036.1">
    <property type="nucleotide sequence ID" value="NZ_NIQC01000006.1"/>
</dbReference>
<dbReference type="Pfam" id="PF01584">
    <property type="entry name" value="CheW"/>
    <property type="match status" value="1"/>
</dbReference>
<dbReference type="PROSITE" id="PS50851">
    <property type="entry name" value="CHEW"/>
    <property type="match status" value="1"/>
</dbReference>
<evidence type="ECO:0000256" key="7">
    <source>
        <dbReference type="ARBA" id="ARBA00022741"/>
    </source>
</evidence>
<dbReference type="Pfam" id="PF02518">
    <property type="entry name" value="HATPase_c"/>
    <property type="match status" value="1"/>
</dbReference>
<dbReference type="InterPro" id="IPR036890">
    <property type="entry name" value="HATPase_C_sf"/>
</dbReference>
<evidence type="ECO:0000256" key="5">
    <source>
        <dbReference type="ARBA" id="ARBA00022553"/>
    </source>
</evidence>
<dbReference type="Gene3D" id="1.10.287.560">
    <property type="entry name" value="Histidine kinase CheA-like, homodimeric domain"/>
    <property type="match status" value="1"/>
</dbReference>
<dbReference type="InterPro" id="IPR051315">
    <property type="entry name" value="Bact_Chemotaxis_CheA"/>
</dbReference>
<keyword evidence="9" id="KW-0067">ATP-binding</keyword>
<feature type="modified residue" description="Phosphohistidine" evidence="11">
    <location>
        <position position="46"/>
    </location>
</feature>
<dbReference type="SMART" id="SM01231">
    <property type="entry name" value="H-kinase_dim"/>
    <property type="match status" value="1"/>
</dbReference>
<dbReference type="CDD" id="cd00088">
    <property type="entry name" value="HPT"/>
    <property type="match status" value="1"/>
</dbReference>
<dbReference type="GO" id="GO:0000155">
    <property type="term" value="F:phosphorelay sensor kinase activity"/>
    <property type="evidence" value="ECO:0007669"/>
    <property type="project" value="InterPro"/>
</dbReference>
<dbReference type="InterPro" id="IPR004105">
    <property type="entry name" value="CheA-like_dim"/>
</dbReference>
<dbReference type="OrthoDB" id="9803176at2"/>
<evidence type="ECO:0000256" key="4">
    <source>
        <dbReference type="ARBA" id="ARBA00022500"/>
    </source>
</evidence>
<dbReference type="GO" id="GO:0005737">
    <property type="term" value="C:cytoplasm"/>
    <property type="evidence" value="ECO:0007669"/>
    <property type="project" value="InterPro"/>
</dbReference>
<proteinExistence type="predicted"/>
<protein>
    <recommendedName>
        <fullName evidence="3">Chemotaxis protein CheA</fullName>
        <ecNumber evidence="2">2.7.13.3</ecNumber>
    </recommendedName>
</protein>
<evidence type="ECO:0000256" key="8">
    <source>
        <dbReference type="ARBA" id="ARBA00022777"/>
    </source>
</evidence>
<dbReference type="InterPro" id="IPR008207">
    <property type="entry name" value="Sig_transdc_His_kin_Hpt_dom"/>
</dbReference>
<comment type="catalytic activity">
    <reaction evidence="1">
        <text>ATP + protein L-histidine = ADP + protein N-phospho-L-histidine.</text>
        <dbReference type="EC" id="2.7.13.3"/>
    </reaction>
</comment>
<evidence type="ECO:0000256" key="12">
    <source>
        <dbReference type="SAM" id="MobiDB-lite"/>
    </source>
</evidence>
<evidence type="ECO:0000259" key="13">
    <source>
        <dbReference type="PROSITE" id="PS50109"/>
    </source>
</evidence>
<evidence type="ECO:0000256" key="11">
    <source>
        <dbReference type="PROSITE-ProRule" id="PRU00110"/>
    </source>
</evidence>
<dbReference type="GO" id="GO:0005524">
    <property type="term" value="F:ATP binding"/>
    <property type="evidence" value="ECO:0007669"/>
    <property type="project" value="UniProtKB-KW"/>
</dbReference>
<comment type="caution">
    <text evidence="16">The sequence shown here is derived from an EMBL/GenBank/DDBJ whole genome shotgun (WGS) entry which is preliminary data.</text>
</comment>
<dbReference type="SMART" id="SM00260">
    <property type="entry name" value="CheW"/>
    <property type="match status" value="1"/>
</dbReference>
<dbReference type="SMART" id="SM00387">
    <property type="entry name" value="HATPase_c"/>
    <property type="match status" value="1"/>
</dbReference>
<dbReference type="InterPro" id="IPR002545">
    <property type="entry name" value="CheW-lke_dom"/>
</dbReference>
<dbReference type="EMBL" id="NIQC01000006">
    <property type="protein sequence ID" value="OWZ84251.1"/>
    <property type="molecule type" value="Genomic_DNA"/>
</dbReference>
<dbReference type="PRINTS" id="PR00344">
    <property type="entry name" value="BCTRLSENSOR"/>
</dbReference>
<keyword evidence="8" id="KW-0418">Kinase</keyword>
<dbReference type="PANTHER" id="PTHR43395:SF1">
    <property type="entry name" value="CHEMOTAXIS PROTEIN CHEA"/>
    <property type="match status" value="1"/>
</dbReference>
<feature type="compositionally biased region" description="Basic and acidic residues" evidence="12">
    <location>
        <begin position="269"/>
        <end position="305"/>
    </location>
</feature>
<keyword evidence="5 11" id="KW-0597">Phosphoprotein</keyword>
<evidence type="ECO:0000259" key="14">
    <source>
        <dbReference type="PROSITE" id="PS50851"/>
    </source>
</evidence>
<dbReference type="GO" id="GO:0006935">
    <property type="term" value="P:chemotaxis"/>
    <property type="evidence" value="ECO:0007669"/>
    <property type="project" value="UniProtKB-KW"/>
</dbReference>
<dbReference type="Pfam" id="PF02895">
    <property type="entry name" value="H-kinase_dim"/>
    <property type="match status" value="1"/>
</dbReference>
<evidence type="ECO:0000259" key="15">
    <source>
        <dbReference type="PROSITE" id="PS50894"/>
    </source>
</evidence>
<dbReference type="Pfam" id="PF01627">
    <property type="entry name" value="Hpt"/>
    <property type="match status" value="1"/>
</dbReference>
<dbReference type="Gene3D" id="3.30.565.10">
    <property type="entry name" value="Histidine kinase-like ATPase, C-terminal domain"/>
    <property type="match status" value="1"/>
</dbReference>
<dbReference type="SUPFAM" id="SSF50341">
    <property type="entry name" value="CheW-like"/>
    <property type="match status" value="1"/>
</dbReference>
<keyword evidence="4" id="KW-0145">Chemotaxis</keyword>
<dbReference type="CDD" id="cd16916">
    <property type="entry name" value="HATPase_CheA-like"/>
    <property type="match status" value="1"/>
</dbReference>
<feature type="domain" description="Histidine kinase" evidence="13">
    <location>
        <begin position="344"/>
        <end position="558"/>
    </location>
</feature>
<evidence type="ECO:0000313" key="16">
    <source>
        <dbReference type="EMBL" id="OWZ84251.1"/>
    </source>
</evidence>
<dbReference type="InterPro" id="IPR037052">
    <property type="entry name" value="CheA-like_P2_sf"/>
</dbReference>
<dbReference type="FunFam" id="2.30.30.40:FF:000048">
    <property type="entry name" value="Chemotaxis protein CheA, putative"/>
    <property type="match status" value="1"/>
</dbReference>
<dbReference type="Gene3D" id="3.30.70.1110">
    <property type="entry name" value="Histidine kinase CheA-like, P2 response regulator-binding domain"/>
    <property type="match status" value="1"/>
</dbReference>
<dbReference type="Pfam" id="PF07194">
    <property type="entry name" value="P2"/>
    <property type="match status" value="1"/>
</dbReference>
<dbReference type="PANTHER" id="PTHR43395">
    <property type="entry name" value="SENSOR HISTIDINE KINASE CHEA"/>
    <property type="match status" value="1"/>
</dbReference>
<dbReference type="InterPro" id="IPR003594">
    <property type="entry name" value="HATPase_dom"/>
</dbReference>
<gene>
    <name evidence="16" type="ORF">CDO51_04120</name>
</gene>
<dbReference type="CDD" id="cd00731">
    <property type="entry name" value="CheA_reg"/>
    <property type="match status" value="1"/>
</dbReference>
<evidence type="ECO:0000313" key="17">
    <source>
        <dbReference type="Proteomes" id="UP000214588"/>
    </source>
</evidence>
<dbReference type="SUPFAM" id="SSF55874">
    <property type="entry name" value="ATPase domain of HSP90 chaperone/DNA topoisomerase II/histidine kinase"/>
    <property type="match status" value="1"/>
</dbReference>
<dbReference type="SUPFAM" id="SSF47384">
    <property type="entry name" value="Homodimeric domain of signal transducing histidine kinase"/>
    <property type="match status" value="1"/>
</dbReference>
<dbReference type="Proteomes" id="UP000214588">
    <property type="component" value="Unassembled WGS sequence"/>
</dbReference>
<feature type="domain" description="HPt" evidence="15">
    <location>
        <begin position="1"/>
        <end position="103"/>
    </location>
</feature>
<evidence type="ECO:0000256" key="1">
    <source>
        <dbReference type="ARBA" id="ARBA00000085"/>
    </source>
</evidence>
<evidence type="ECO:0000256" key="3">
    <source>
        <dbReference type="ARBA" id="ARBA00021495"/>
    </source>
</evidence>
<dbReference type="InterPro" id="IPR005467">
    <property type="entry name" value="His_kinase_dom"/>
</dbReference>
<dbReference type="PROSITE" id="PS50894">
    <property type="entry name" value="HPT"/>
    <property type="match status" value="1"/>
</dbReference>
<dbReference type="InterPro" id="IPR036641">
    <property type="entry name" value="HPT_dom_sf"/>
</dbReference>
<evidence type="ECO:0000256" key="6">
    <source>
        <dbReference type="ARBA" id="ARBA00022679"/>
    </source>
</evidence>
<dbReference type="SMART" id="SM00073">
    <property type="entry name" value="HPT"/>
    <property type="match status" value="1"/>
</dbReference>
<keyword evidence="7" id="KW-0547">Nucleotide-binding</keyword>
<feature type="domain" description="CheW-like" evidence="14">
    <location>
        <begin position="560"/>
        <end position="692"/>
    </location>
</feature>
<evidence type="ECO:0000256" key="2">
    <source>
        <dbReference type="ARBA" id="ARBA00012438"/>
    </source>
</evidence>
<sequence length="692" mass="77749">MDNNQYLNVFIDEAREHLQAMNQNLIDLEQNPENHVTLDSLFRSAHTLKGMAATMGYQALADYTHKLENILDSFRQGEKKITSNIIDLLLEGADALEEFVNKLSQGDQIELDFSSMQEKLEHAFNDVGNEESNNDKQDLHNVEIAASSDNSNVKTTGEIKSKEIDLNEYESNLITSAKEGGYTPFYIRVTFDESVLLKGARAFMVFQKVESNGEIIKSQPEVEAIEDEDFKNQIELVVVTKESQEKLIEEITQISEIEDVEVAYLKAENSSEKEVNSNHETEEEKNNDEIQENNHHEPTEQKDSQSIKTGKTVRVDIERLDKLMNLVSELVINKTRLEQVAHNKETSELVKTSEQFSRITSEIQNVVMKVRMVPLEQVFNRFPRMVRDLSRTLDKDVNLIIEGKETELDRSLIDEIGDLLMHLIRNAIDHGLEDSETRKKLDKPDKGTVYIKAYHNENNVVIEVGDDGKGVNPDKIREKAIAKGLLDSQKSSQIPDSDVINYLFSPGFSTADEVSEVSGRGVGLDVVKSKIENLGGRVELDSEVNKGSKFTMQLPLTLAIIQALMVNVGDEQYALPLASIEETTILTKDDIKKVREHEVIKLRDSLVPLINLQDVLDVPNKTDKHEGDEKFAIIVRKGDKKAGLIVDELIGQQEVVIKSLGSFLADVKGFTGATILGDGKVALIIDINSMLF</sequence>
<name>A0A226BZA2_9FIRM</name>
<organism evidence="16 17">
    <name type="scientific">Natranaerobius trueperi</name>
    <dbReference type="NCBI Taxonomy" id="759412"/>
    <lineage>
        <taxon>Bacteria</taxon>
        <taxon>Bacillati</taxon>
        <taxon>Bacillota</taxon>
        <taxon>Clostridia</taxon>
        <taxon>Natranaerobiales</taxon>
        <taxon>Natranaerobiaceae</taxon>
        <taxon>Natranaerobius</taxon>
    </lineage>
</organism>
<dbReference type="AlphaFoldDB" id="A0A226BZA2"/>
<keyword evidence="10" id="KW-0902">Two-component regulatory system</keyword>
<dbReference type="PROSITE" id="PS50109">
    <property type="entry name" value="HIS_KIN"/>
    <property type="match status" value="1"/>
</dbReference>
<dbReference type="SUPFAM" id="SSF47226">
    <property type="entry name" value="Histidine-containing phosphotransfer domain, HPT domain"/>
    <property type="match status" value="1"/>
</dbReference>
<dbReference type="InterPro" id="IPR004358">
    <property type="entry name" value="Sig_transdc_His_kin-like_C"/>
</dbReference>
<keyword evidence="6" id="KW-0808">Transferase</keyword>
<dbReference type="FunFam" id="3.30.565.10:FF:000016">
    <property type="entry name" value="Chemotaxis protein CheA, putative"/>
    <property type="match status" value="1"/>
</dbReference>
<dbReference type="Gene3D" id="2.30.30.40">
    <property type="entry name" value="SH3 Domains"/>
    <property type="match status" value="1"/>
</dbReference>
<dbReference type="InterPro" id="IPR037006">
    <property type="entry name" value="CheA-like_homodim_sf"/>
</dbReference>
<dbReference type="InterPro" id="IPR036097">
    <property type="entry name" value="HisK_dim/P_sf"/>
</dbReference>
<keyword evidence="17" id="KW-1185">Reference proteome</keyword>
<accession>A0A226BZA2</accession>
<dbReference type="InterPro" id="IPR035891">
    <property type="entry name" value="CheY-binding_CheA"/>
</dbReference>